<dbReference type="InterPro" id="IPR036028">
    <property type="entry name" value="SH3-like_dom_sf"/>
</dbReference>
<keyword evidence="7" id="KW-1185">Reference proteome</keyword>
<keyword evidence="2" id="KW-0645">Protease</keyword>
<dbReference type="CDD" id="cd00174">
    <property type="entry name" value="SH3"/>
    <property type="match status" value="1"/>
</dbReference>
<sequence length="296" mass="32713">MTAQLDRRLHPVRPDLASVDYRDQVQSERFVEGTDLCVVADKVALRACPDLAKGIDTELNFGEIFRVFETTAEGWSWGQLQTDGYVGWLPSQALGPFEQPTHRVAALRTYRYPAAEMKSPVCSQVSIGALVRVIGYETTRGLEYAKLCDGSFIVAKHLVECNHKISDWVTIAQSFVGTPYLWGGRSSLGLDCSALIQLSLQAGGLNAPRDTDMQETMLAETLDLSTGLPDLRRGDLMFWKGHVGVMVDPTTLLHANGYSMTVAYEDLQEALKRIGDNEFGQLTSLKRLSSTSFTEV</sequence>
<dbReference type="EMBL" id="LMCB01000001">
    <property type="protein sequence ID" value="KZL21984.1"/>
    <property type="molecule type" value="Genomic_DNA"/>
</dbReference>
<evidence type="ECO:0000259" key="5">
    <source>
        <dbReference type="PROSITE" id="PS51935"/>
    </source>
</evidence>
<dbReference type="GO" id="GO:0006508">
    <property type="term" value="P:proteolysis"/>
    <property type="evidence" value="ECO:0007669"/>
    <property type="project" value="UniProtKB-KW"/>
</dbReference>
<dbReference type="EC" id="3.4.22.-" evidence="6"/>
<dbReference type="PANTHER" id="PTHR47359">
    <property type="entry name" value="PEPTIDOGLYCAN DL-ENDOPEPTIDASE CWLO"/>
    <property type="match status" value="1"/>
</dbReference>
<dbReference type="RefSeq" id="WP_068000295.1">
    <property type="nucleotide sequence ID" value="NZ_FOFM01000003.1"/>
</dbReference>
<reference evidence="6 7" key="1">
    <citation type="journal article" date="2016" name="Front. Microbiol.">
        <title>Comparative Genomic Analysis Reveals a Diverse Repertoire of Genes Involved in Prokaryote-Eukaryote Interactions within the Pseudovibrio Genus.</title>
        <authorList>
            <person name="Romano S."/>
            <person name="Fernandez-Guerra A."/>
            <person name="Reen F.J."/>
            <person name="Glockner F.O."/>
            <person name="Crowley S.P."/>
            <person name="O'Sullivan O."/>
            <person name="Cotter P.D."/>
            <person name="Adams C."/>
            <person name="Dobson A.D."/>
            <person name="O'Gara F."/>
        </authorList>
    </citation>
    <scope>NUCLEOTIDE SEQUENCE [LARGE SCALE GENOMIC DNA]</scope>
    <source>
        <strain evidence="6 7">Ad2</strain>
    </source>
</reference>
<dbReference type="PROSITE" id="PS51935">
    <property type="entry name" value="NLPC_P60"/>
    <property type="match status" value="1"/>
</dbReference>
<keyword evidence="4" id="KW-0788">Thiol protease</keyword>
<dbReference type="PANTHER" id="PTHR47359:SF3">
    <property type="entry name" value="NLP_P60 DOMAIN-CONTAINING PROTEIN-RELATED"/>
    <property type="match status" value="1"/>
</dbReference>
<dbReference type="InterPro" id="IPR051794">
    <property type="entry name" value="PG_Endopeptidase_C40"/>
</dbReference>
<organism evidence="6 7">
    <name type="scientific">Pseudovibrio axinellae</name>
    <dbReference type="NCBI Taxonomy" id="989403"/>
    <lineage>
        <taxon>Bacteria</taxon>
        <taxon>Pseudomonadati</taxon>
        <taxon>Pseudomonadota</taxon>
        <taxon>Alphaproteobacteria</taxon>
        <taxon>Hyphomicrobiales</taxon>
        <taxon>Stappiaceae</taxon>
        <taxon>Pseudovibrio</taxon>
    </lineage>
</organism>
<evidence type="ECO:0000256" key="1">
    <source>
        <dbReference type="ARBA" id="ARBA00007074"/>
    </source>
</evidence>
<dbReference type="SUPFAM" id="SSF54001">
    <property type="entry name" value="Cysteine proteinases"/>
    <property type="match status" value="1"/>
</dbReference>
<dbReference type="Gene3D" id="2.30.30.40">
    <property type="entry name" value="SH3 Domains"/>
    <property type="match status" value="1"/>
</dbReference>
<gene>
    <name evidence="6" type="ORF">PsAD2_00009</name>
</gene>
<protein>
    <submittedName>
        <fullName evidence="6">Dipeptidyl-peptidase 6</fullName>
        <ecNumber evidence="6">3.4.22.-</ecNumber>
    </submittedName>
</protein>
<dbReference type="STRING" id="989403.SAMN05421798_103191"/>
<evidence type="ECO:0000313" key="7">
    <source>
        <dbReference type="Proteomes" id="UP000076577"/>
    </source>
</evidence>
<dbReference type="InterPro" id="IPR000064">
    <property type="entry name" value="NLP_P60_dom"/>
</dbReference>
<evidence type="ECO:0000256" key="3">
    <source>
        <dbReference type="ARBA" id="ARBA00022801"/>
    </source>
</evidence>
<dbReference type="Pfam" id="PF00877">
    <property type="entry name" value="NLPC_P60"/>
    <property type="match status" value="1"/>
</dbReference>
<comment type="similarity">
    <text evidence="1">Belongs to the peptidase C40 family.</text>
</comment>
<dbReference type="AlphaFoldDB" id="A0A161VCN0"/>
<name>A0A161VCN0_9HYPH</name>
<dbReference type="Gene3D" id="3.90.1720.10">
    <property type="entry name" value="endopeptidase domain like (from Nostoc punctiforme)"/>
    <property type="match status" value="1"/>
</dbReference>
<dbReference type="PATRIC" id="fig|989403.3.peg.10"/>
<comment type="caution">
    <text evidence="6">The sequence shown here is derived from an EMBL/GenBank/DDBJ whole genome shotgun (WGS) entry which is preliminary data.</text>
</comment>
<dbReference type="Proteomes" id="UP000076577">
    <property type="component" value="Unassembled WGS sequence"/>
</dbReference>
<dbReference type="InterPro" id="IPR041382">
    <property type="entry name" value="SH3_16"/>
</dbReference>
<dbReference type="Pfam" id="PF18348">
    <property type="entry name" value="SH3_16"/>
    <property type="match status" value="1"/>
</dbReference>
<keyword evidence="3 6" id="KW-0378">Hydrolase</keyword>
<dbReference type="SUPFAM" id="SSF50044">
    <property type="entry name" value="SH3-domain"/>
    <property type="match status" value="1"/>
</dbReference>
<accession>A0A161VCN0</accession>
<feature type="domain" description="NlpC/P60" evidence="5">
    <location>
        <begin position="162"/>
        <end position="289"/>
    </location>
</feature>
<dbReference type="OrthoDB" id="9813368at2"/>
<dbReference type="InterPro" id="IPR038765">
    <property type="entry name" value="Papain-like_cys_pep_sf"/>
</dbReference>
<proteinExistence type="inferred from homology"/>
<dbReference type="GO" id="GO:0008234">
    <property type="term" value="F:cysteine-type peptidase activity"/>
    <property type="evidence" value="ECO:0007669"/>
    <property type="project" value="UniProtKB-KW"/>
</dbReference>
<evidence type="ECO:0000256" key="4">
    <source>
        <dbReference type="ARBA" id="ARBA00022807"/>
    </source>
</evidence>
<evidence type="ECO:0000256" key="2">
    <source>
        <dbReference type="ARBA" id="ARBA00022670"/>
    </source>
</evidence>
<evidence type="ECO:0000313" key="6">
    <source>
        <dbReference type="EMBL" id="KZL21984.1"/>
    </source>
</evidence>